<accession>A0ABW4SVP0</accession>
<sequence length="68" mass="7836">MTEVCVVKGWLLRRAAERFQLAVNTAKRWPDRYRRHGAVVLLRMPSHVPGPESLWANASKAHRTGLTW</sequence>
<reference evidence="2" key="1">
    <citation type="journal article" date="2019" name="Int. J. Syst. Evol. Microbiol.">
        <title>The Global Catalogue of Microorganisms (GCM) 10K type strain sequencing project: providing services to taxonomists for standard genome sequencing and annotation.</title>
        <authorList>
            <consortium name="The Broad Institute Genomics Platform"/>
            <consortium name="The Broad Institute Genome Sequencing Center for Infectious Disease"/>
            <person name="Wu L."/>
            <person name="Ma J."/>
        </authorList>
    </citation>
    <scope>NUCLEOTIDE SEQUENCE [LARGE SCALE GENOMIC DNA]</scope>
    <source>
        <strain evidence="2">ICMP 6774ER</strain>
    </source>
</reference>
<evidence type="ECO:0008006" key="3">
    <source>
        <dbReference type="Google" id="ProtNLM"/>
    </source>
</evidence>
<name>A0ABW4SVP0_9ACTN</name>
<dbReference type="Proteomes" id="UP001597368">
    <property type="component" value="Unassembled WGS sequence"/>
</dbReference>
<keyword evidence="2" id="KW-1185">Reference proteome</keyword>
<proteinExistence type="predicted"/>
<evidence type="ECO:0000313" key="1">
    <source>
        <dbReference type="EMBL" id="MFD1933337.1"/>
    </source>
</evidence>
<comment type="caution">
    <text evidence="1">The sequence shown here is derived from an EMBL/GenBank/DDBJ whole genome shotgun (WGS) entry which is preliminary data.</text>
</comment>
<gene>
    <name evidence="1" type="ORF">ACFSKW_17860</name>
</gene>
<dbReference type="EMBL" id="JBHUFV010000028">
    <property type="protein sequence ID" value="MFD1933337.1"/>
    <property type="molecule type" value="Genomic_DNA"/>
</dbReference>
<organism evidence="1 2">
    <name type="scientific">Nonomuraea mangrovi</name>
    <dbReference type="NCBI Taxonomy" id="2316207"/>
    <lineage>
        <taxon>Bacteria</taxon>
        <taxon>Bacillati</taxon>
        <taxon>Actinomycetota</taxon>
        <taxon>Actinomycetes</taxon>
        <taxon>Streptosporangiales</taxon>
        <taxon>Streptosporangiaceae</taxon>
        <taxon>Nonomuraea</taxon>
    </lineage>
</organism>
<protein>
    <recommendedName>
        <fullName evidence="3">Helix-turn-helix domain-containing protein</fullName>
    </recommendedName>
</protein>
<evidence type="ECO:0000313" key="2">
    <source>
        <dbReference type="Proteomes" id="UP001597368"/>
    </source>
</evidence>